<dbReference type="Pfam" id="PF13561">
    <property type="entry name" value="adh_short_C2"/>
    <property type="match status" value="1"/>
</dbReference>
<dbReference type="RefSeq" id="WP_188569099.1">
    <property type="nucleotide sequence ID" value="NZ_BMED01000007.1"/>
</dbReference>
<gene>
    <name evidence="4" type="ORF">GCM10011396_52330</name>
</gene>
<reference evidence="4" key="1">
    <citation type="journal article" date="2014" name="Int. J. Syst. Evol. Microbiol.">
        <title>Complete genome sequence of Corynebacterium casei LMG S-19264T (=DSM 44701T), isolated from a smear-ripened cheese.</title>
        <authorList>
            <consortium name="US DOE Joint Genome Institute (JGI-PGF)"/>
            <person name="Walter F."/>
            <person name="Albersmeier A."/>
            <person name="Kalinowski J."/>
            <person name="Ruckert C."/>
        </authorList>
    </citation>
    <scope>NUCLEOTIDE SEQUENCE</scope>
    <source>
        <strain evidence="4">CGMCC 1.10998</strain>
    </source>
</reference>
<feature type="region of interest" description="Disordered" evidence="3">
    <location>
        <begin position="1"/>
        <end position="21"/>
    </location>
</feature>
<dbReference type="PRINTS" id="PR00081">
    <property type="entry name" value="GDHRDH"/>
</dbReference>
<dbReference type="EMBL" id="BMED01000007">
    <property type="protein sequence ID" value="GGC98309.1"/>
    <property type="molecule type" value="Genomic_DNA"/>
</dbReference>
<dbReference type="AlphaFoldDB" id="A0A916UZY9"/>
<organism evidence="4 5">
    <name type="scientific">Undibacterium terreum</name>
    <dbReference type="NCBI Taxonomy" id="1224302"/>
    <lineage>
        <taxon>Bacteria</taxon>
        <taxon>Pseudomonadati</taxon>
        <taxon>Pseudomonadota</taxon>
        <taxon>Betaproteobacteria</taxon>
        <taxon>Burkholderiales</taxon>
        <taxon>Oxalobacteraceae</taxon>
        <taxon>Undibacterium</taxon>
    </lineage>
</organism>
<reference evidence="4" key="2">
    <citation type="submission" date="2020-09" db="EMBL/GenBank/DDBJ databases">
        <authorList>
            <person name="Sun Q."/>
            <person name="Zhou Y."/>
        </authorList>
    </citation>
    <scope>NUCLEOTIDE SEQUENCE</scope>
    <source>
        <strain evidence="4">CGMCC 1.10998</strain>
    </source>
</reference>
<dbReference type="NCBIfam" id="NF006597">
    <property type="entry name" value="PRK09134.1"/>
    <property type="match status" value="1"/>
</dbReference>
<evidence type="ECO:0000313" key="5">
    <source>
        <dbReference type="Proteomes" id="UP000637423"/>
    </source>
</evidence>
<keyword evidence="2" id="KW-0560">Oxidoreductase</keyword>
<evidence type="ECO:0000256" key="3">
    <source>
        <dbReference type="SAM" id="MobiDB-lite"/>
    </source>
</evidence>
<proteinExistence type="inferred from homology"/>
<dbReference type="PANTHER" id="PTHR43639">
    <property type="entry name" value="OXIDOREDUCTASE, SHORT-CHAIN DEHYDROGENASE/REDUCTASE FAMILY (AFU_ORTHOLOGUE AFUA_5G02870)"/>
    <property type="match status" value="1"/>
</dbReference>
<accession>A0A916UZY9</accession>
<evidence type="ECO:0000256" key="2">
    <source>
        <dbReference type="ARBA" id="ARBA00023002"/>
    </source>
</evidence>
<dbReference type="GO" id="GO:0016491">
    <property type="term" value="F:oxidoreductase activity"/>
    <property type="evidence" value="ECO:0007669"/>
    <property type="project" value="UniProtKB-KW"/>
</dbReference>
<dbReference type="Proteomes" id="UP000637423">
    <property type="component" value="Unassembled WGS sequence"/>
</dbReference>
<dbReference type="InterPro" id="IPR002347">
    <property type="entry name" value="SDR_fam"/>
</dbReference>
<keyword evidence="5" id="KW-1185">Reference proteome</keyword>
<feature type="compositionally biased region" description="Low complexity" evidence="3">
    <location>
        <begin position="8"/>
        <end position="21"/>
    </location>
</feature>
<dbReference type="Gene3D" id="3.40.50.720">
    <property type="entry name" value="NAD(P)-binding Rossmann-like Domain"/>
    <property type="match status" value="1"/>
</dbReference>
<sequence length="277" mass="28904">MSNKETNATSSQPPATPAPGARVALVTGAAKRIGRHIALAMAARGWDIAVHYGRSAAEAESLIAEIRAMGRRAVALSCDLLDEEATRRLLPRAVAALGQVQCVVNNASLFEEDDAQSFSQAGMDRHMRANLAAPVMLAQALHAATPAGQQACVINLLDQKLYNLNPDFLSYTLSKAALQCATTTLAQALAPTVRVVGIAPGITMVSGEQSAADFATAHQVTPLGRSSTPEDIANTVCFVAESGAITGTTLLVDGGQHLIPLQRDVMFLATAKTPPAL</sequence>
<dbReference type="SUPFAM" id="SSF51735">
    <property type="entry name" value="NAD(P)-binding Rossmann-fold domains"/>
    <property type="match status" value="1"/>
</dbReference>
<evidence type="ECO:0000313" key="4">
    <source>
        <dbReference type="EMBL" id="GGC98309.1"/>
    </source>
</evidence>
<dbReference type="InterPro" id="IPR036291">
    <property type="entry name" value="NAD(P)-bd_dom_sf"/>
</dbReference>
<comment type="similarity">
    <text evidence="1">Belongs to the short-chain dehydrogenases/reductases (SDR) family.</text>
</comment>
<evidence type="ECO:0000256" key="1">
    <source>
        <dbReference type="ARBA" id="ARBA00006484"/>
    </source>
</evidence>
<dbReference type="PANTHER" id="PTHR43639:SF1">
    <property type="entry name" value="SHORT-CHAIN DEHYDROGENASE_REDUCTASE FAMILY PROTEIN"/>
    <property type="match status" value="1"/>
</dbReference>
<name>A0A916UZY9_9BURK</name>
<comment type="caution">
    <text evidence="4">The sequence shown here is derived from an EMBL/GenBank/DDBJ whole genome shotgun (WGS) entry which is preliminary data.</text>
</comment>
<protein>
    <submittedName>
        <fullName evidence="4">Short chain dehydrogenase</fullName>
    </submittedName>
</protein>